<dbReference type="EMBL" id="JXQK01000071">
    <property type="protein sequence ID" value="KIP61110.1"/>
    <property type="molecule type" value="Genomic_DNA"/>
</dbReference>
<dbReference type="PANTHER" id="PTHR21180:SF32">
    <property type="entry name" value="ENDONUCLEASE_EXONUCLEASE_PHOSPHATASE FAMILY DOMAIN-CONTAINING PROTEIN 1"/>
    <property type="match status" value="1"/>
</dbReference>
<accession>A0A0D0IUM3</accession>
<keyword evidence="2" id="KW-0812">Transmembrane</keyword>
<dbReference type="GO" id="GO:0015627">
    <property type="term" value="C:type II protein secretion system complex"/>
    <property type="evidence" value="ECO:0007669"/>
    <property type="project" value="TreeGrafter"/>
</dbReference>
<reference evidence="3 4" key="1">
    <citation type="submission" date="2015-01" db="EMBL/GenBank/DDBJ databases">
        <title>Comparative genomics of non-oral Prevotella species.</title>
        <authorList>
            <person name="Accetto T."/>
            <person name="Nograsek B."/>
            <person name="Avgustin G."/>
        </authorList>
    </citation>
    <scope>NUCLEOTIDE SEQUENCE [LARGE SCALE GENOMIC DNA]</scope>
    <source>
        <strain evidence="3 4">P5-119</strain>
    </source>
</reference>
<dbReference type="PANTHER" id="PTHR21180">
    <property type="entry name" value="ENDONUCLEASE/EXONUCLEASE/PHOSPHATASE FAMILY DOMAIN-CONTAINING PROTEIN 1"/>
    <property type="match status" value="1"/>
</dbReference>
<keyword evidence="2" id="KW-0472">Membrane</keyword>
<dbReference type="AlphaFoldDB" id="A0A0D0IUM3"/>
<dbReference type="Gene3D" id="1.10.150.280">
    <property type="entry name" value="AF1531-like domain"/>
    <property type="match status" value="2"/>
</dbReference>
<evidence type="ECO:0008006" key="5">
    <source>
        <dbReference type="Google" id="ProtNLM"/>
    </source>
</evidence>
<dbReference type="Proteomes" id="UP000032046">
    <property type="component" value="Unassembled WGS sequence"/>
</dbReference>
<dbReference type="InterPro" id="IPR051675">
    <property type="entry name" value="Endo/Exo/Phosphatase_dom_1"/>
</dbReference>
<feature type="region of interest" description="Disordered" evidence="1">
    <location>
        <begin position="155"/>
        <end position="189"/>
    </location>
</feature>
<gene>
    <name evidence="3" type="ORF">ST44_10025</name>
</gene>
<keyword evidence="4" id="KW-1185">Reference proteome</keyword>
<feature type="transmembrane region" description="Helical" evidence="2">
    <location>
        <begin position="15"/>
        <end position="35"/>
    </location>
</feature>
<dbReference type="GO" id="GO:0015628">
    <property type="term" value="P:protein secretion by the type II secretion system"/>
    <property type="evidence" value="ECO:0007669"/>
    <property type="project" value="TreeGrafter"/>
</dbReference>
<evidence type="ECO:0000256" key="2">
    <source>
        <dbReference type="SAM" id="Phobius"/>
    </source>
</evidence>
<dbReference type="OrthoDB" id="981124at2"/>
<dbReference type="SUPFAM" id="SSF47781">
    <property type="entry name" value="RuvA domain 2-like"/>
    <property type="match status" value="3"/>
</dbReference>
<dbReference type="Pfam" id="PF12836">
    <property type="entry name" value="HHH_3"/>
    <property type="match status" value="2"/>
</dbReference>
<evidence type="ECO:0000313" key="4">
    <source>
        <dbReference type="Proteomes" id="UP000032046"/>
    </source>
</evidence>
<protein>
    <recommendedName>
        <fullName evidence="5">Helix-hairpin-helix domain-containing protein</fullName>
    </recommendedName>
</protein>
<proteinExistence type="predicted"/>
<dbReference type="RefSeq" id="WP_022317378.1">
    <property type="nucleotide sequence ID" value="NZ_JAXJLY010000058.1"/>
</dbReference>
<sequence>MPLGDFFYFTKSDRIATIFIVSLVIILAVTSYFVVCSGDDFFVGTPADSTAVAGGKALGAGEKEYYNVEGRKAELFPFDPNTADSTQLLRLGLSEWMVRNIYRYRASGGVYREPKDFARLYGLTVKQYRALEPYIRISADYRPASELYADDRSAYDRHGSPSAEYNDAPPRDTLKFPRKLRPGETVPLNTSDTTLLKRVPGIGSGYAIAIVRKRERLGGFYSARQLLEIDGLPEQALQYVSVDEGAVTKLNINKLSFSKLRQHPYINYYQARDIVDYRRLRGDIKSLRDLRLLKSFTPADIERLSHYVTY</sequence>
<dbReference type="STRING" id="1602171.ST44_10025"/>
<organism evidence="3 4">
    <name type="scientific">Prevotella pectinovora</name>
    <dbReference type="NCBI Taxonomy" id="1602169"/>
    <lineage>
        <taxon>Bacteria</taxon>
        <taxon>Pseudomonadati</taxon>
        <taxon>Bacteroidota</taxon>
        <taxon>Bacteroidia</taxon>
        <taxon>Bacteroidales</taxon>
        <taxon>Prevotellaceae</taxon>
        <taxon>Prevotella</taxon>
    </lineage>
</organism>
<dbReference type="InterPro" id="IPR010994">
    <property type="entry name" value="RuvA_2-like"/>
</dbReference>
<comment type="caution">
    <text evidence="3">The sequence shown here is derived from an EMBL/GenBank/DDBJ whole genome shotgun (WGS) entry which is preliminary data.</text>
</comment>
<evidence type="ECO:0000313" key="3">
    <source>
        <dbReference type="EMBL" id="KIP61110.1"/>
    </source>
</evidence>
<keyword evidence="2" id="KW-1133">Transmembrane helix</keyword>
<evidence type="ECO:0000256" key="1">
    <source>
        <dbReference type="SAM" id="MobiDB-lite"/>
    </source>
</evidence>
<name>A0A0D0IUM3_9BACT</name>